<evidence type="ECO:0000313" key="2">
    <source>
        <dbReference type="EMBL" id="NKF22835.1"/>
    </source>
</evidence>
<sequence length="153" mass="16783">MRIEAIYVAGRSGADVARVDSVQVVAYQGIVGDRNFGKAKWPGQNVTFVEAEAIEAFAAPYGRALEPGELRRNIVTRGVRLNELVGRRFRVGDVQFRGVELCEPCRNLGARLATAQMPVPSVVRAWVRRGGLRTDALRGGILRVGMDFEIDAD</sequence>
<dbReference type="InterPro" id="IPR011037">
    <property type="entry name" value="Pyrv_Knase-like_insert_dom_sf"/>
</dbReference>
<dbReference type="RefSeq" id="WP_168148132.1">
    <property type="nucleotide sequence ID" value="NZ_JAAVXB010000005.1"/>
</dbReference>
<dbReference type="PANTHER" id="PTHR36930">
    <property type="entry name" value="METAL-SULFUR CLUSTER BIOSYNTHESIS PROTEINS YUAD-RELATED"/>
    <property type="match status" value="1"/>
</dbReference>
<keyword evidence="3" id="KW-1185">Reference proteome</keyword>
<dbReference type="PROSITE" id="PS51340">
    <property type="entry name" value="MOSC"/>
    <property type="match status" value="1"/>
</dbReference>
<protein>
    <submittedName>
        <fullName evidence="2">MOSC domain-containing protein</fullName>
    </submittedName>
</protein>
<gene>
    <name evidence="2" type="ORF">G7Y82_10945</name>
</gene>
<dbReference type="Gene3D" id="2.40.33.20">
    <property type="entry name" value="PK beta-barrel domain-like"/>
    <property type="match status" value="1"/>
</dbReference>
<dbReference type="GO" id="GO:0030151">
    <property type="term" value="F:molybdenum ion binding"/>
    <property type="evidence" value="ECO:0007669"/>
    <property type="project" value="InterPro"/>
</dbReference>
<dbReference type="Pfam" id="PF03473">
    <property type="entry name" value="MOSC"/>
    <property type="match status" value="1"/>
</dbReference>
<dbReference type="InterPro" id="IPR052716">
    <property type="entry name" value="MOSC_domain"/>
</dbReference>
<feature type="domain" description="MOSC" evidence="1">
    <location>
        <begin position="17"/>
        <end position="151"/>
    </location>
</feature>
<comment type="caution">
    <text evidence="2">The sequence shown here is derived from an EMBL/GenBank/DDBJ whole genome shotgun (WGS) entry which is preliminary data.</text>
</comment>
<dbReference type="GO" id="GO:0003824">
    <property type="term" value="F:catalytic activity"/>
    <property type="evidence" value="ECO:0007669"/>
    <property type="project" value="InterPro"/>
</dbReference>
<dbReference type="SUPFAM" id="SSF50800">
    <property type="entry name" value="PK beta-barrel domain-like"/>
    <property type="match status" value="1"/>
</dbReference>
<accession>A0A970B6Q0</accession>
<evidence type="ECO:0000313" key="3">
    <source>
        <dbReference type="Proteomes" id="UP000653472"/>
    </source>
</evidence>
<dbReference type="Proteomes" id="UP000653472">
    <property type="component" value="Unassembled WGS sequence"/>
</dbReference>
<evidence type="ECO:0000259" key="1">
    <source>
        <dbReference type="PROSITE" id="PS51340"/>
    </source>
</evidence>
<dbReference type="AlphaFoldDB" id="A0A970B6Q0"/>
<dbReference type="InterPro" id="IPR005302">
    <property type="entry name" value="MoCF_Sase_C"/>
</dbReference>
<dbReference type="EMBL" id="JAAVXB010000005">
    <property type="protein sequence ID" value="NKF22835.1"/>
    <property type="molecule type" value="Genomic_DNA"/>
</dbReference>
<dbReference type="PANTHER" id="PTHR36930:SF1">
    <property type="entry name" value="MOSC DOMAIN-CONTAINING PROTEIN"/>
    <property type="match status" value="1"/>
</dbReference>
<reference evidence="2" key="1">
    <citation type="submission" date="2020-03" db="EMBL/GenBank/DDBJ databases">
        <title>Solimonas marina sp. nov., isolated from deep seawater of the Pacific Ocean.</title>
        <authorList>
            <person name="Liu X."/>
            <person name="Lai Q."/>
            <person name="Sun F."/>
            <person name="Gai Y."/>
            <person name="Li G."/>
            <person name="Shao Z."/>
        </authorList>
    </citation>
    <scope>NUCLEOTIDE SEQUENCE</scope>
    <source>
        <strain evidence="2">C16B3</strain>
    </source>
</reference>
<proteinExistence type="predicted"/>
<dbReference type="GO" id="GO:0030170">
    <property type="term" value="F:pyridoxal phosphate binding"/>
    <property type="evidence" value="ECO:0007669"/>
    <property type="project" value="InterPro"/>
</dbReference>
<organism evidence="2 3">
    <name type="scientific">Solimonas marina</name>
    <dbReference type="NCBI Taxonomy" id="2714601"/>
    <lineage>
        <taxon>Bacteria</taxon>
        <taxon>Pseudomonadati</taxon>
        <taxon>Pseudomonadota</taxon>
        <taxon>Gammaproteobacteria</taxon>
        <taxon>Nevskiales</taxon>
        <taxon>Nevskiaceae</taxon>
        <taxon>Solimonas</taxon>
    </lineage>
</organism>
<name>A0A970B6Q0_9GAMM</name>